<evidence type="ECO:0000256" key="10">
    <source>
        <dbReference type="ARBA" id="ARBA00022833"/>
    </source>
</evidence>
<evidence type="ECO:0000256" key="11">
    <source>
        <dbReference type="ARBA" id="ARBA00022842"/>
    </source>
</evidence>
<dbReference type="PANTHER" id="PTHR11774">
    <property type="entry name" value="GERANYLGERANYL TRANSFERASE TYPE BETA SUBUNIT"/>
    <property type="match status" value="1"/>
</dbReference>
<evidence type="ECO:0000259" key="13">
    <source>
        <dbReference type="Pfam" id="PF00432"/>
    </source>
</evidence>
<dbReference type="InterPro" id="IPR008930">
    <property type="entry name" value="Terpenoid_cyclase/PrenylTrfase"/>
</dbReference>
<keyword evidence="9" id="KW-0677">Repeat</keyword>
<keyword evidence="7 15" id="KW-0808">Transferase</keyword>
<evidence type="ECO:0000256" key="5">
    <source>
        <dbReference type="ARBA" id="ARBA00020603"/>
    </source>
</evidence>
<evidence type="ECO:0000256" key="12">
    <source>
        <dbReference type="ARBA" id="ARBA00031713"/>
    </source>
</evidence>
<comment type="cofactor">
    <cofactor evidence="1">
        <name>Mg(2+)</name>
        <dbReference type="ChEBI" id="CHEBI:18420"/>
    </cofactor>
</comment>
<keyword evidence="6" id="KW-0637">Prenyltransferase</keyword>
<comment type="cofactor">
    <cofactor evidence="2">
        <name>Zn(2+)</name>
        <dbReference type="ChEBI" id="CHEBI:29105"/>
    </cofactor>
</comment>
<keyword evidence="10" id="KW-0862">Zinc</keyword>
<name>A0ABM4DEE1_HYDVU</name>
<evidence type="ECO:0000256" key="3">
    <source>
        <dbReference type="ARBA" id="ARBA00010497"/>
    </source>
</evidence>
<sequence>MEELTNKEFLREKHIKYFLRSLQCLPIPYSSLDTSRMTVLFFCLSGLDLLNALERIKNEHQNIINWIYSLQILPKNDESDTTKCGFRGSPFLGSRYQTEGSFSVSEMHESSHIAMTYTALCSLIILGDDLSRVNRNAIINGIKFLQKEDGSFYSTQDKNENDMRFLYCACCISYILQDWNGLDKTSAVNYIRMSMSYDYGLSQGPQLEAHGGSTYCGVASLILMDKLEECFNEKEIKFLKRWCLKRQKSGFQGRPNKPVDTCYSFWVGASLKMLDFLKYSNFESNNEFIISTQDTLVGGFSKWPDVHPDVMHSYLGLCGLSLMQLYNLSPLFPALNISERAYQHLRKIQTV</sequence>
<evidence type="ECO:0000256" key="4">
    <source>
        <dbReference type="ARBA" id="ARBA00012700"/>
    </source>
</evidence>
<dbReference type="GO" id="GO:0016740">
    <property type="term" value="F:transferase activity"/>
    <property type="evidence" value="ECO:0007669"/>
    <property type="project" value="UniProtKB-KW"/>
</dbReference>
<proteinExistence type="inferred from homology"/>
<feature type="domain" description="Prenyltransferase alpha-alpha toroid" evidence="13">
    <location>
        <begin position="9"/>
        <end position="337"/>
    </location>
</feature>
<evidence type="ECO:0000313" key="14">
    <source>
        <dbReference type="Proteomes" id="UP001652625"/>
    </source>
</evidence>
<evidence type="ECO:0000256" key="2">
    <source>
        <dbReference type="ARBA" id="ARBA00001947"/>
    </source>
</evidence>
<dbReference type="RefSeq" id="XP_065672787.1">
    <property type="nucleotide sequence ID" value="XM_065816715.1"/>
</dbReference>
<evidence type="ECO:0000256" key="7">
    <source>
        <dbReference type="ARBA" id="ARBA00022679"/>
    </source>
</evidence>
<dbReference type="InterPro" id="IPR045089">
    <property type="entry name" value="PGGT1B-like"/>
</dbReference>
<dbReference type="Proteomes" id="UP001652625">
    <property type="component" value="Chromosome 13"/>
</dbReference>
<gene>
    <name evidence="15" type="primary">LOC100213612</name>
</gene>
<keyword evidence="8" id="KW-0479">Metal-binding</keyword>
<dbReference type="InterPro" id="IPR001330">
    <property type="entry name" value="Prenyltrans"/>
</dbReference>
<evidence type="ECO:0000256" key="1">
    <source>
        <dbReference type="ARBA" id="ARBA00001946"/>
    </source>
</evidence>
<dbReference type="Gene3D" id="1.50.10.20">
    <property type="match status" value="1"/>
</dbReference>
<dbReference type="SUPFAM" id="SSF48239">
    <property type="entry name" value="Terpenoid cyclases/Protein prenyltransferases"/>
    <property type="match status" value="1"/>
</dbReference>
<organism evidence="14 15">
    <name type="scientific">Hydra vulgaris</name>
    <name type="common">Hydra</name>
    <name type="synonym">Hydra attenuata</name>
    <dbReference type="NCBI Taxonomy" id="6087"/>
    <lineage>
        <taxon>Eukaryota</taxon>
        <taxon>Metazoa</taxon>
        <taxon>Cnidaria</taxon>
        <taxon>Hydrozoa</taxon>
        <taxon>Hydroidolina</taxon>
        <taxon>Anthoathecata</taxon>
        <taxon>Aplanulata</taxon>
        <taxon>Hydridae</taxon>
        <taxon>Hydra</taxon>
    </lineage>
</organism>
<dbReference type="GeneID" id="100213612"/>
<dbReference type="Pfam" id="PF00432">
    <property type="entry name" value="Prenyltrans"/>
    <property type="match status" value="1"/>
</dbReference>
<comment type="similarity">
    <text evidence="3">Belongs to the protein prenyltransferase subunit beta family.</text>
</comment>
<dbReference type="EC" id="2.5.1.59" evidence="4"/>
<evidence type="ECO:0000256" key="9">
    <source>
        <dbReference type="ARBA" id="ARBA00022737"/>
    </source>
</evidence>
<keyword evidence="14" id="KW-1185">Reference proteome</keyword>
<dbReference type="PANTHER" id="PTHR11774:SF4">
    <property type="entry name" value="GERANYLGERANYL TRANSFERASE TYPE-1 SUBUNIT BETA"/>
    <property type="match status" value="1"/>
</dbReference>
<accession>A0ABM4DEE1</accession>
<evidence type="ECO:0000256" key="8">
    <source>
        <dbReference type="ARBA" id="ARBA00022723"/>
    </source>
</evidence>
<protein>
    <recommendedName>
        <fullName evidence="5">Geranylgeranyl transferase type-1 subunit beta</fullName>
        <ecNumber evidence="4">2.5.1.59</ecNumber>
    </recommendedName>
    <alternativeName>
        <fullName evidence="12">Geranylgeranyl transferase type I subunit beta</fullName>
    </alternativeName>
</protein>
<reference evidence="15" key="1">
    <citation type="submission" date="2025-08" db="UniProtKB">
        <authorList>
            <consortium name="RefSeq"/>
        </authorList>
    </citation>
    <scope>IDENTIFICATION</scope>
</reference>
<evidence type="ECO:0000256" key="6">
    <source>
        <dbReference type="ARBA" id="ARBA00022602"/>
    </source>
</evidence>
<dbReference type="InterPro" id="IPR041960">
    <property type="entry name" value="GGTase_I_beta"/>
</dbReference>
<dbReference type="CDD" id="cd02895">
    <property type="entry name" value="GGTase-I"/>
    <property type="match status" value="1"/>
</dbReference>
<evidence type="ECO:0000313" key="15">
    <source>
        <dbReference type="RefSeq" id="XP_065672787.1"/>
    </source>
</evidence>
<keyword evidence="11" id="KW-0460">Magnesium</keyword>